<keyword evidence="9 12" id="KW-0472">Membrane</keyword>
<evidence type="ECO:0000256" key="3">
    <source>
        <dbReference type="ARBA" id="ARBA00022692"/>
    </source>
</evidence>
<feature type="domain" description="Cadherin" evidence="14">
    <location>
        <begin position="387"/>
        <end position="494"/>
    </location>
</feature>
<organism evidence="15 16">
    <name type="scientific">Triplophysa rosa</name>
    <name type="common">Cave loach</name>
    <dbReference type="NCBI Taxonomy" id="992332"/>
    <lineage>
        <taxon>Eukaryota</taxon>
        <taxon>Metazoa</taxon>
        <taxon>Chordata</taxon>
        <taxon>Craniata</taxon>
        <taxon>Vertebrata</taxon>
        <taxon>Euteleostomi</taxon>
        <taxon>Actinopterygii</taxon>
        <taxon>Neopterygii</taxon>
        <taxon>Teleostei</taxon>
        <taxon>Ostariophysi</taxon>
        <taxon>Cypriniformes</taxon>
        <taxon>Nemacheilidae</taxon>
        <taxon>Triplophysa</taxon>
    </lineage>
</organism>
<sequence>MRILPVTFLQLLFAWTMHTWADMGRIRQKRTWIIDSYSIEEENPGPFPYKLGKIELDGNYRERVHFELGNMGSLENILIIDNNTGEISVRGKVDYEAIGKYTHNLYFKATNKHNHSVVSRLGVEIKILDINDNPPIFDESNYEVTVEESHAQGEKVLVVSASDKDDSKAPNGTFSFTIKSVTPKTDNVEFYIQQNNQNGTIYFKGCLGYEKAQKYTILVEAKDHGEVKKLSSTSTVTVKISNKNNHLPEFSGQTGSGKVKERYIGTEVLRLQVTDKDSRGSKAWKAKYTIHGDRKNIFKIETDPNTNEGILTVVKPMDYEEQTYQSLSISVQNEAPYFSCTIEKRPHDSMWELNRFFETPGTSDPNLYKSIPVTIYVEDVNDPPVFIPPVKDVVVMENTDAGIYLTTITAVDLDEVHGNTIRYIKGEDVAGWITVDKETGNVSTAKILDRESPSVINSVYEAIVYAADDGSPPLTGTGTVRIHLQDLNDNVPLLTVGQVHMCLDKEPTTVNITAVDLDLPPYSSPFYYELLGDVEGKWRIDPAHGITVNLYKDSNVYSGHHSLQMRISDQQGISAIQNLSVTVCNCGRHSKCQRMVPSVRMGIGGTCGVLLAVLLLAAMLLLALLCRRETFKFPINYEGSSYLMKSNTEHEGTDCEVPFSVKSFQQSTSQARYPGKQTDARIQNSIYPDQLPLKSICTNSSMCSFREIRHFQRSNFISSSSYNSMSIKRKSLFILLNQRLLALQNSDEDHDAYKPHCYAQEGEFIANADLDAISITEMDFLPEMLNNLDCKYRDLASICRPDLIMKT</sequence>
<keyword evidence="4 13" id="KW-0732">Signal</keyword>
<dbReference type="GO" id="GO:0007043">
    <property type="term" value="P:cell-cell junction assembly"/>
    <property type="evidence" value="ECO:0007669"/>
    <property type="project" value="TreeGrafter"/>
</dbReference>
<name>A0A9W7TUJ0_TRIRA</name>
<dbReference type="FunFam" id="2.60.40.60:FF:000011">
    <property type="entry name" value="Cadherin 1"/>
    <property type="match status" value="1"/>
</dbReference>
<dbReference type="PRINTS" id="PR00205">
    <property type="entry name" value="CADHERIN"/>
</dbReference>
<feature type="transmembrane region" description="Helical" evidence="12">
    <location>
        <begin position="601"/>
        <end position="625"/>
    </location>
</feature>
<feature type="domain" description="Cadherin" evidence="14">
    <location>
        <begin position="265"/>
        <end position="386"/>
    </location>
</feature>
<dbReference type="Proteomes" id="UP001059041">
    <property type="component" value="Linkage Group LG11"/>
</dbReference>
<feature type="domain" description="Cadherin" evidence="14">
    <location>
        <begin position="31"/>
        <end position="137"/>
    </location>
</feature>
<feature type="domain" description="Cadherin" evidence="14">
    <location>
        <begin position="138"/>
        <end position="250"/>
    </location>
</feature>
<dbReference type="Pfam" id="PF00028">
    <property type="entry name" value="Cadherin"/>
    <property type="match status" value="4"/>
</dbReference>
<dbReference type="GO" id="GO:0016342">
    <property type="term" value="C:catenin complex"/>
    <property type="evidence" value="ECO:0007669"/>
    <property type="project" value="TreeGrafter"/>
</dbReference>
<evidence type="ECO:0000256" key="1">
    <source>
        <dbReference type="ARBA" id="ARBA00004251"/>
    </source>
</evidence>
<dbReference type="InterPro" id="IPR002126">
    <property type="entry name" value="Cadherin-like_dom"/>
</dbReference>
<dbReference type="SMART" id="SM00112">
    <property type="entry name" value="CA"/>
    <property type="match status" value="5"/>
</dbReference>
<dbReference type="GO" id="GO:0005912">
    <property type="term" value="C:adherens junction"/>
    <property type="evidence" value="ECO:0007669"/>
    <property type="project" value="TreeGrafter"/>
</dbReference>
<evidence type="ECO:0000256" key="2">
    <source>
        <dbReference type="ARBA" id="ARBA00022475"/>
    </source>
</evidence>
<evidence type="ECO:0000313" key="15">
    <source>
        <dbReference type="EMBL" id="KAI7803249.1"/>
    </source>
</evidence>
<dbReference type="PROSITE" id="PS00232">
    <property type="entry name" value="CADHERIN_1"/>
    <property type="match status" value="2"/>
</dbReference>
<dbReference type="AlphaFoldDB" id="A0A9W7TUJ0"/>
<evidence type="ECO:0000256" key="6">
    <source>
        <dbReference type="ARBA" id="ARBA00022837"/>
    </source>
</evidence>
<dbReference type="GO" id="GO:0016339">
    <property type="term" value="P:calcium-dependent cell-cell adhesion via plasma membrane cell adhesion molecules"/>
    <property type="evidence" value="ECO:0007669"/>
    <property type="project" value="TreeGrafter"/>
</dbReference>
<dbReference type="GO" id="GO:0000902">
    <property type="term" value="P:cell morphogenesis"/>
    <property type="evidence" value="ECO:0007669"/>
    <property type="project" value="TreeGrafter"/>
</dbReference>
<evidence type="ECO:0000256" key="9">
    <source>
        <dbReference type="ARBA" id="ARBA00023136"/>
    </source>
</evidence>
<keyword evidence="10" id="KW-0325">Glycoprotein</keyword>
<keyword evidence="5" id="KW-0677">Repeat</keyword>
<dbReference type="GO" id="GO:0007156">
    <property type="term" value="P:homophilic cell adhesion via plasma membrane adhesion molecules"/>
    <property type="evidence" value="ECO:0007669"/>
    <property type="project" value="InterPro"/>
</dbReference>
<dbReference type="Gene3D" id="2.60.40.60">
    <property type="entry name" value="Cadherins"/>
    <property type="match status" value="5"/>
</dbReference>
<dbReference type="EMBL" id="JAFHDT010000011">
    <property type="protein sequence ID" value="KAI7803249.1"/>
    <property type="molecule type" value="Genomic_DNA"/>
</dbReference>
<keyword evidence="8 12" id="KW-1133">Transmembrane helix</keyword>
<dbReference type="PANTHER" id="PTHR24027">
    <property type="entry name" value="CADHERIN-23"/>
    <property type="match status" value="1"/>
</dbReference>
<dbReference type="FunFam" id="2.60.40.60:FF:000027">
    <property type="entry name" value="Cadherin 2"/>
    <property type="match status" value="1"/>
</dbReference>
<dbReference type="PANTHER" id="PTHR24027:SF433">
    <property type="entry name" value="CADHERIN 27-RELATED"/>
    <property type="match status" value="1"/>
</dbReference>
<dbReference type="InterPro" id="IPR020894">
    <property type="entry name" value="Cadherin_CS"/>
</dbReference>
<dbReference type="SUPFAM" id="SSF49313">
    <property type="entry name" value="Cadherin-like"/>
    <property type="match status" value="5"/>
</dbReference>
<feature type="chain" id="PRO_5040721441" evidence="13">
    <location>
        <begin position="22"/>
        <end position="807"/>
    </location>
</feature>
<evidence type="ECO:0000256" key="5">
    <source>
        <dbReference type="ARBA" id="ARBA00022737"/>
    </source>
</evidence>
<keyword evidence="16" id="KW-1185">Reference proteome</keyword>
<evidence type="ECO:0000256" key="4">
    <source>
        <dbReference type="ARBA" id="ARBA00022729"/>
    </source>
</evidence>
<keyword evidence="7" id="KW-0130">Cell adhesion</keyword>
<evidence type="ECO:0000313" key="16">
    <source>
        <dbReference type="Proteomes" id="UP001059041"/>
    </source>
</evidence>
<dbReference type="InterPro" id="IPR039808">
    <property type="entry name" value="Cadherin"/>
</dbReference>
<keyword evidence="2" id="KW-1003">Cell membrane</keyword>
<feature type="signal peptide" evidence="13">
    <location>
        <begin position="1"/>
        <end position="21"/>
    </location>
</feature>
<evidence type="ECO:0000256" key="11">
    <source>
        <dbReference type="PROSITE-ProRule" id="PRU00043"/>
    </source>
</evidence>
<dbReference type="InterPro" id="IPR015919">
    <property type="entry name" value="Cadherin-like_sf"/>
</dbReference>
<feature type="domain" description="Cadherin" evidence="14">
    <location>
        <begin position="512"/>
        <end position="599"/>
    </location>
</feature>
<dbReference type="PROSITE" id="PS50268">
    <property type="entry name" value="CADHERIN_2"/>
    <property type="match status" value="5"/>
</dbReference>
<evidence type="ECO:0000256" key="10">
    <source>
        <dbReference type="ARBA" id="ARBA00023180"/>
    </source>
</evidence>
<reference evidence="15" key="1">
    <citation type="submission" date="2021-02" db="EMBL/GenBank/DDBJ databases">
        <title>Comparative genomics reveals that relaxation of natural selection precedes convergent phenotypic evolution of cavefish.</title>
        <authorList>
            <person name="Peng Z."/>
        </authorList>
    </citation>
    <scope>NUCLEOTIDE SEQUENCE</scope>
    <source>
        <tissue evidence="15">Muscle</tissue>
    </source>
</reference>
<dbReference type="OrthoDB" id="9045962at2759"/>
<dbReference type="GO" id="GO:0045296">
    <property type="term" value="F:cadherin binding"/>
    <property type="evidence" value="ECO:0007669"/>
    <property type="project" value="TreeGrafter"/>
</dbReference>
<evidence type="ECO:0000256" key="12">
    <source>
        <dbReference type="SAM" id="Phobius"/>
    </source>
</evidence>
<dbReference type="GO" id="GO:0008013">
    <property type="term" value="F:beta-catenin binding"/>
    <property type="evidence" value="ECO:0007669"/>
    <property type="project" value="TreeGrafter"/>
</dbReference>
<evidence type="ECO:0000256" key="13">
    <source>
        <dbReference type="SAM" id="SignalP"/>
    </source>
</evidence>
<dbReference type="GO" id="GO:0034332">
    <property type="term" value="P:adherens junction organization"/>
    <property type="evidence" value="ECO:0007669"/>
    <property type="project" value="TreeGrafter"/>
</dbReference>
<protein>
    <submittedName>
        <fullName evidence="15">Cadherin-like protein 26</fullName>
    </submittedName>
</protein>
<gene>
    <name evidence="15" type="ORF">IRJ41_004455</name>
</gene>
<dbReference type="CDD" id="cd11304">
    <property type="entry name" value="Cadherin_repeat"/>
    <property type="match status" value="4"/>
</dbReference>
<keyword evidence="6 11" id="KW-0106">Calcium</keyword>
<evidence type="ECO:0000256" key="8">
    <source>
        <dbReference type="ARBA" id="ARBA00022989"/>
    </source>
</evidence>
<dbReference type="GO" id="GO:0005509">
    <property type="term" value="F:calcium ion binding"/>
    <property type="evidence" value="ECO:0007669"/>
    <property type="project" value="UniProtKB-UniRule"/>
</dbReference>
<comment type="subcellular location">
    <subcellularLocation>
        <location evidence="1">Cell membrane</location>
        <topology evidence="1">Single-pass type I membrane protein</topology>
    </subcellularLocation>
</comment>
<dbReference type="FunFam" id="2.60.40.60:FF:000158">
    <property type="entry name" value="Dachsous cadherin-related 1"/>
    <property type="match status" value="1"/>
</dbReference>
<evidence type="ECO:0000259" key="14">
    <source>
        <dbReference type="PROSITE" id="PS50268"/>
    </source>
</evidence>
<dbReference type="GO" id="GO:0044331">
    <property type="term" value="P:cell-cell adhesion mediated by cadherin"/>
    <property type="evidence" value="ECO:0007669"/>
    <property type="project" value="TreeGrafter"/>
</dbReference>
<dbReference type="FunFam" id="2.60.40.60:FF:000019">
    <property type="entry name" value="Cadherin 2"/>
    <property type="match status" value="1"/>
</dbReference>
<comment type="caution">
    <text evidence="15">The sequence shown here is derived from an EMBL/GenBank/DDBJ whole genome shotgun (WGS) entry which is preliminary data.</text>
</comment>
<evidence type="ECO:0000256" key="7">
    <source>
        <dbReference type="ARBA" id="ARBA00022889"/>
    </source>
</evidence>
<dbReference type="GO" id="GO:0060027">
    <property type="term" value="P:convergent extension involved in gastrulation"/>
    <property type="evidence" value="ECO:0007669"/>
    <property type="project" value="UniProtKB-ARBA"/>
</dbReference>
<accession>A0A9W7TUJ0</accession>
<dbReference type="GO" id="GO:0016477">
    <property type="term" value="P:cell migration"/>
    <property type="evidence" value="ECO:0007669"/>
    <property type="project" value="TreeGrafter"/>
</dbReference>
<proteinExistence type="predicted"/>
<keyword evidence="3 12" id="KW-0812">Transmembrane</keyword>